<gene>
    <name evidence="3" type="ORF">POM88_011258</name>
</gene>
<name>A0AAD8IXL1_9APIA</name>
<evidence type="ECO:0000313" key="4">
    <source>
        <dbReference type="Proteomes" id="UP001237642"/>
    </source>
</evidence>
<organism evidence="3 4">
    <name type="scientific">Heracleum sosnowskyi</name>
    <dbReference type="NCBI Taxonomy" id="360622"/>
    <lineage>
        <taxon>Eukaryota</taxon>
        <taxon>Viridiplantae</taxon>
        <taxon>Streptophyta</taxon>
        <taxon>Embryophyta</taxon>
        <taxon>Tracheophyta</taxon>
        <taxon>Spermatophyta</taxon>
        <taxon>Magnoliopsida</taxon>
        <taxon>eudicotyledons</taxon>
        <taxon>Gunneridae</taxon>
        <taxon>Pentapetalae</taxon>
        <taxon>asterids</taxon>
        <taxon>campanulids</taxon>
        <taxon>Apiales</taxon>
        <taxon>Apiaceae</taxon>
        <taxon>Apioideae</taxon>
        <taxon>apioid superclade</taxon>
        <taxon>Tordylieae</taxon>
        <taxon>Tordyliinae</taxon>
        <taxon>Heracleum</taxon>
    </lineage>
</organism>
<keyword evidence="2" id="KW-0472">Membrane</keyword>
<reference evidence="3" key="2">
    <citation type="submission" date="2023-05" db="EMBL/GenBank/DDBJ databases">
        <authorList>
            <person name="Schelkunov M.I."/>
        </authorList>
    </citation>
    <scope>NUCLEOTIDE SEQUENCE</scope>
    <source>
        <strain evidence="3">Hsosn_3</strain>
        <tissue evidence="3">Leaf</tissue>
    </source>
</reference>
<keyword evidence="2" id="KW-0812">Transmembrane</keyword>
<evidence type="ECO:0000256" key="1">
    <source>
        <dbReference type="SAM" id="MobiDB-lite"/>
    </source>
</evidence>
<dbReference type="PANTHER" id="PTHR33868:SF18">
    <property type="entry name" value="TRANSMEMBRANE PROTEIN"/>
    <property type="match status" value="1"/>
</dbReference>
<comment type="caution">
    <text evidence="3">The sequence shown here is derived from an EMBL/GenBank/DDBJ whole genome shotgun (WGS) entry which is preliminary data.</text>
</comment>
<evidence type="ECO:0000313" key="3">
    <source>
        <dbReference type="EMBL" id="KAK1392202.1"/>
    </source>
</evidence>
<dbReference type="Proteomes" id="UP001237642">
    <property type="component" value="Unassembled WGS sequence"/>
</dbReference>
<keyword evidence="2" id="KW-1133">Transmembrane helix</keyword>
<evidence type="ECO:0000256" key="2">
    <source>
        <dbReference type="SAM" id="Phobius"/>
    </source>
</evidence>
<dbReference type="EMBL" id="JAUIZM010000003">
    <property type="protein sequence ID" value="KAK1392202.1"/>
    <property type="molecule type" value="Genomic_DNA"/>
</dbReference>
<accession>A0AAD8IXL1</accession>
<feature type="region of interest" description="Disordered" evidence="1">
    <location>
        <begin position="1"/>
        <end position="67"/>
    </location>
</feature>
<feature type="compositionally biased region" description="Basic and acidic residues" evidence="1">
    <location>
        <begin position="44"/>
        <end position="58"/>
    </location>
</feature>
<dbReference type="AlphaFoldDB" id="A0AAD8IXL1"/>
<keyword evidence="4" id="KW-1185">Reference proteome</keyword>
<feature type="transmembrane region" description="Helical" evidence="2">
    <location>
        <begin position="467"/>
        <end position="487"/>
    </location>
</feature>
<feature type="compositionally biased region" description="Polar residues" evidence="1">
    <location>
        <begin position="7"/>
        <end position="21"/>
    </location>
</feature>
<dbReference type="PANTHER" id="PTHR33868">
    <property type="entry name" value="EXPRESSED PROTEIN"/>
    <property type="match status" value="1"/>
</dbReference>
<reference evidence="3" key="1">
    <citation type="submission" date="2023-02" db="EMBL/GenBank/DDBJ databases">
        <title>Genome of toxic invasive species Heracleum sosnowskyi carries increased number of genes despite the absence of recent whole-genome duplications.</title>
        <authorList>
            <person name="Schelkunov M."/>
            <person name="Shtratnikova V."/>
            <person name="Makarenko M."/>
            <person name="Klepikova A."/>
            <person name="Omelchenko D."/>
            <person name="Novikova G."/>
            <person name="Obukhova E."/>
            <person name="Bogdanov V."/>
            <person name="Penin A."/>
            <person name="Logacheva M."/>
        </authorList>
    </citation>
    <scope>NUCLEOTIDE SEQUENCE</scope>
    <source>
        <strain evidence="3">Hsosn_3</strain>
        <tissue evidence="3">Leaf</tissue>
    </source>
</reference>
<proteinExistence type="predicted"/>
<protein>
    <submittedName>
        <fullName evidence="3">Uncharacterized protein</fullName>
    </submittedName>
</protein>
<sequence length="553" mass="62180">MDAEKVGTNSQRAANYWSSQDDACRSPVLSHIPSTSSKLGAAKGSDHHVPGFVPDDRTSSNAEPQSERRWWLSLEPTVRHLHKGSNTDSNSNPLGAECGVYGAVLVNKNVTITGEKRFDEKGDIQKYLKGNGGNLVDSPNKAFVDFMKNDQDVKIEEPNVVSEDDKCRVPYREIAESWCVDEDWKDLDPYKCSVHEKSEKLCSELESQWIEVEKNEPWWRTADKDDLTSFVSCKKLDQFENCDLPQPQSNHQSGPSECTQSFNEATILASLCKKVDKETDLYEQKSEIPNSVSMFESQHIVGVVQCFPSSSNRVISRSDSFATEEEESEELQRLDSDLTKTQLLEALCHSQTRAREAEKAARQAYDEKEHIVKHFFTQASHLFAYRQWLQMLQIETLCLQHKNTTDECLQQKNNIEGLQPKIDNDESISAEFPGLLAVSREGRKVGKVRRKATKRAGIPSYQLRRSLIGFAVGLSLAGAGLLLGWTLGRENILSASSIFITYTKAFIKRGCGGDVLQMMVFNFDVLREIPSQAMFAQLGAQAVLVFLCVWKCL</sequence>